<keyword evidence="1" id="KW-0862">Zinc</keyword>
<dbReference type="PROSITE" id="PS50158">
    <property type="entry name" value="ZF_CCHC"/>
    <property type="match status" value="1"/>
</dbReference>
<dbReference type="GO" id="GO:0003676">
    <property type="term" value="F:nucleic acid binding"/>
    <property type="evidence" value="ECO:0007669"/>
    <property type="project" value="InterPro"/>
</dbReference>
<dbReference type="STRING" id="133412.A0A1R1XG72"/>
<keyword evidence="1" id="KW-0863">Zinc-finger</keyword>
<dbReference type="InterPro" id="IPR036875">
    <property type="entry name" value="Znf_CCHC_sf"/>
</dbReference>
<evidence type="ECO:0000256" key="1">
    <source>
        <dbReference type="PROSITE-ProRule" id="PRU00047"/>
    </source>
</evidence>
<dbReference type="InterPro" id="IPR001878">
    <property type="entry name" value="Znf_CCHC"/>
</dbReference>
<dbReference type="EMBL" id="LSSN01003408">
    <property type="protein sequence ID" value="OMJ13637.1"/>
    <property type="molecule type" value="Genomic_DNA"/>
</dbReference>
<evidence type="ECO:0000256" key="2">
    <source>
        <dbReference type="SAM" id="Coils"/>
    </source>
</evidence>
<evidence type="ECO:0000313" key="5">
    <source>
        <dbReference type="Proteomes" id="UP000187283"/>
    </source>
</evidence>
<dbReference type="InterPro" id="IPR005162">
    <property type="entry name" value="Retrotrans_gag_dom"/>
</dbReference>
<name>A0A1R1XG72_9FUNG</name>
<dbReference type="Pfam" id="PF03732">
    <property type="entry name" value="Retrotrans_gag"/>
    <property type="match status" value="1"/>
</dbReference>
<keyword evidence="1" id="KW-0479">Metal-binding</keyword>
<sequence length="401" mass="45683">MSQIPIQVTDEQVRNAEALLATKDAEIAELRNQLIQGESQFQNAAEEHQEILAKLELLNSKFESEVKKNTELTLQMTSMENTMLKRELELANMKAELLQKFNTLQSEGKVFNSECDSSASAIKAISRLPVFEGKTIAFIRWINGVTEIFDNYPALKDFQKRALVIEALKGPARDWYDAEPDSNVSNWSSFKDALNRQYGSMESTDQALERIDTLKLTMRSDFNSFVQQIRPSIKLIAGDNNTLAIAMLRKQIDPEIRKYVPKIANESFEAHEQRLKAHMQDSQARFSSNSSRSNGMDIDSYSAVIQTSNDYAVSAAQYSSSNRRIQPQSYFQRNPFKRSTQPHSRENTTMTKEQYDEYVKSCVCFNCGAKGHLRSSCLRPRRTFRTMNVAITDESGKDEAQ</sequence>
<evidence type="ECO:0000313" key="4">
    <source>
        <dbReference type="EMBL" id="OMJ13637.1"/>
    </source>
</evidence>
<dbReference type="Proteomes" id="UP000187283">
    <property type="component" value="Unassembled WGS sequence"/>
</dbReference>
<reference evidence="4 5" key="1">
    <citation type="submission" date="2017-01" db="EMBL/GenBank/DDBJ databases">
        <authorList>
            <person name="Mah S.A."/>
            <person name="Swanson W.J."/>
            <person name="Moy G.W."/>
            <person name="Vacquier V.D."/>
        </authorList>
    </citation>
    <scope>NUCLEOTIDE SEQUENCE [LARGE SCALE GENOMIC DNA]</scope>
    <source>
        <strain evidence="4 5">GSMNP</strain>
    </source>
</reference>
<organism evidence="4 5">
    <name type="scientific">Smittium culicis</name>
    <dbReference type="NCBI Taxonomy" id="133412"/>
    <lineage>
        <taxon>Eukaryota</taxon>
        <taxon>Fungi</taxon>
        <taxon>Fungi incertae sedis</taxon>
        <taxon>Zoopagomycota</taxon>
        <taxon>Kickxellomycotina</taxon>
        <taxon>Harpellomycetes</taxon>
        <taxon>Harpellales</taxon>
        <taxon>Legeriomycetaceae</taxon>
        <taxon>Smittium</taxon>
    </lineage>
</organism>
<feature type="domain" description="CCHC-type" evidence="3">
    <location>
        <begin position="364"/>
        <end position="377"/>
    </location>
</feature>
<accession>A0A1R1XG72</accession>
<protein>
    <recommendedName>
        <fullName evidence="3">CCHC-type domain-containing protein</fullName>
    </recommendedName>
</protein>
<proteinExistence type="predicted"/>
<evidence type="ECO:0000259" key="3">
    <source>
        <dbReference type="PROSITE" id="PS50158"/>
    </source>
</evidence>
<dbReference type="OrthoDB" id="5580356at2759"/>
<dbReference type="SUPFAM" id="SSF57756">
    <property type="entry name" value="Retrovirus zinc finger-like domains"/>
    <property type="match status" value="1"/>
</dbReference>
<keyword evidence="5" id="KW-1185">Reference proteome</keyword>
<gene>
    <name evidence="4" type="ORF">AYI70_g8380</name>
</gene>
<dbReference type="GO" id="GO:0008270">
    <property type="term" value="F:zinc ion binding"/>
    <property type="evidence" value="ECO:0007669"/>
    <property type="project" value="UniProtKB-KW"/>
</dbReference>
<feature type="coiled-coil region" evidence="2">
    <location>
        <begin position="13"/>
        <end position="65"/>
    </location>
</feature>
<keyword evidence="2" id="KW-0175">Coiled coil</keyword>
<comment type="caution">
    <text evidence="4">The sequence shown here is derived from an EMBL/GenBank/DDBJ whole genome shotgun (WGS) entry which is preliminary data.</text>
</comment>
<dbReference type="AlphaFoldDB" id="A0A1R1XG72"/>